<organism evidence="3 4">
    <name type="scientific">Coemansia guatemalensis</name>
    <dbReference type="NCBI Taxonomy" id="2761395"/>
    <lineage>
        <taxon>Eukaryota</taxon>
        <taxon>Fungi</taxon>
        <taxon>Fungi incertae sedis</taxon>
        <taxon>Zoopagomycota</taxon>
        <taxon>Kickxellomycotina</taxon>
        <taxon>Kickxellomycetes</taxon>
        <taxon>Kickxellales</taxon>
        <taxon>Kickxellaceae</taxon>
        <taxon>Coemansia</taxon>
    </lineage>
</organism>
<protein>
    <recommendedName>
        <fullName evidence="5">Outer kinetochore protein DAD2</fullName>
    </recommendedName>
</protein>
<evidence type="ECO:0008006" key="5">
    <source>
        <dbReference type="Google" id="ProtNLM"/>
    </source>
</evidence>
<comment type="caution">
    <text evidence="3">The sequence shown here is derived from an EMBL/GenBank/DDBJ whole genome shotgun (WGS) entry which is preliminary data.</text>
</comment>
<sequence length="94" mass="10512">MSTQAIADRLEQKKQELAALQKVRALSESTDAHCMELDRQIAKIVQQYEAILRIASGWSNAFENAALVDIPQTNSTEEDSEQPESVIRIPVEDV</sequence>
<feature type="coiled-coil region" evidence="1">
    <location>
        <begin position="3"/>
        <end position="30"/>
    </location>
</feature>
<dbReference type="OrthoDB" id="3230169at2759"/>
<dbReference type="InterPro" id="IPR013963">
    <property type="entry name" value="DASH_Dad2"/>
</dbReference>
<name>A0A9W8LSQ9_9FUNG</name>
<keyword evidence="4" id="KW-1185">Reference proteome</keyword>
<keyword evidence="1" id="KW-0175">Coiled coil</keyword>
<evidence type="ECO:0000313" key="4">
    <source>
        <dbReference type="Proteomes" id="UP001140094"/>
    </source>
</evidence>
<evidence type="ECO:0000256" key="1">
    <source>
        <dbReference type="SAM" id="Coils"/>
    </source>
</evidence>
<reference evidence="3" key="1">
    <citation type="submission" date="2022-07" db="EMBL/GenBank/DDBJ databases">
        <title>Phylogenomic reconstructions and comparative analyses of Kickxellomycotina fungi.</title>
        <authorList>
            <person name="Reynolds N.K."/>
            <person name="Stajich J.E."/>
            <person name="Barry K."/>
            <person name="Grigoriev I.V."/>
            <person name="Crous P."/>
            <person name="Smith M.E."/>
        </authorList>
    </citation>
    <scope>NUCLEOTIDE SEQUENCE</scope>
    <source>
        <strain evidence="3">NRRL 1565</strain>
    </source>
</reference>
<accession>A0A9W8LSQ9</accession>
<dbReference type="GO" id="GO:0042729">
    <property type="term" value="C:DASH complex"/>
    <property type="evidence" value="ECO:0007669"/>
    <property type="project" value="InterPro"/>
</dbReference>
<dbReference type="Proteomes" id="UP001140094">
    <property type="component" value="Unassembled WGS sequence"/>
</dbReference>
<dbReference type="EMBL" id="JANBUO010000693">
    <property type="protein sequence ID" value="KAJ2802210.1"/>
    <property type="molecule type" value="Genomic_DNA"/>
</dbReference>
<gene>
    <name evidence="3" type="ORF">H4R20_003370</name>
</gene>
<dbReference type="Pfam" id="PF08654">
    <property type="entry name" value="DASH_Dad2"/>
    <property type="match status" value="1"/>
</dbReference>
<feature type="region of interest" description="Disordered" evidence="2">
    <location>
        <begin position="72"/>
        <end position="94"/>
    </location>
</feature>
<dbReference type="AlphaFoldDB" id="A0A9W8LSQ9"/>
<evidence type="ECO:0000313" key="3">
    <source>
        <dbReference type="EMBL" id="KAJ2802210.1"/>
    </source>
</evidence>
<dbReference type="GO" id="GO:0000278">
    <property type="term" value="P:mitotic cell cycle"/>
    <property type="evidence" value="ECO:0007669"/>
    <property type="project" value="InterPro"/>
</dbReference>
<evidence type="ECO:0000256" key="2">
    <source>
        <dbReference type="SAM" id="MobiDB-lite"/>
    </source>
</evidence>
<dbReference type="GO" id="GO:0072686">
    <property type="term" value="C:mitotic spindle"/>
    <property type="evidence" value="ECO:0007669"/>
    <property type="project" value="InterPro"/>
</dbReference>
<proteinExistence type="predicted"/>